<evidence type="ECO:0000256" key="2">
    <source>
        <dbReference type="SAM" id="SignalP"/>
    </source>
</evidence>
<feature type="compositionally biased region" description="Polar residues" evidence="1">
    <location>
        <begin position="188"/>
        <end position="203"/>
    </location>
</feature>
<dbReference type="Proteomes" id="UP001168821">
    <property type="component" value="Unassembled WGS sequence"/>
</dbReference>
<feature type="signal peptide" evidence="2">
    <location>
        <begin position="1"/>
        <end position="21"/>
    </location>
</feature>
<keyword evidence="2" id="KW-0732">Signal</keyword>
<sequence length="328" mass="36163">MFLKLLLPLSAILLFLKDGKLQSPNAPPTNNPVDYWNKTGEELKEFIISSQKEHKNNISCENFNKDNAKKYMRETAHNLAEKIRSNRTNSAAGDTVQNKQYNDYLNSLAKDVEIEFKRSCAKAFVRRCQCNQTRICLNKFDKFWKKKGKKYIQIWYEIVTGKKTNSSSSKNTEQETQGSAANEEESGQAMNPGTSDRSRNTNPKVEPIDPGATPPSASNPNEAQNENSPQPSSNNPNEAQVENSPQPGPNNPNEAQAGNPQQPGPNNPNEAQAENPQQPGPNNPNEAQAENPQQPGPNNPNEAQAENPQQPGPNNPNEAQAGNPQQPG</sequence>
<reference evidence="3" key="1">
    <citation type="journal article" date="2023" name="G3 (Bethesda)">
        <title>Whole genome assemblies of Zophobas morio and Tenebrio molitor.</title>
        <authorList>
            <person name="Kaur S."/>
            <person name="Stinson S.A."/>
            <person name="diCenzo G.C."/>
        </authorList>
    </citation>
    <scope>NUCLEOTIDE SEQUENCE</scope>
    <source>
        <strain evidence="3">QUZm001</strain>
    </source>
</reference>
<keyword evidence="4" id="KW-1185">Reference proteome</keyword>
<feature type="compositionally biased region" description="Low complexity" evidence="1">
    <location>
        <begin position="163"/>
        <end position="177"/>
    </location>
</feature>
<proteinExistence type="predicted"/>
<name>A0AA38HJG3_9CUCU</name>
<evidence type="ECO:0000313" key="4">
    <source>
        <dbReference type="Proteomes" id="UP001168821"/>
    </source>
</evidence>
<accession>A0AA38HJG3</accession>
<feature type="non-terminal residue" evidence="3">
    <location>
        <position position="328"/>
    </location>
</feature>
<dbReference type="AlphaFoldDB" id="A0AA38HJG3"/>
<feature type="chain" id="PRO_5041205253" evidence="2">
    <location>
        <begin position="22"/>
        <end position="328"/>
    </location>
</feature>
<feature type="compositionally biased region" description="Low complexity" evidence="1">
    <location>
        <begin position="315"/>
        <end position="328"/>
    </location>
</feature>
<evidence type="ECO:0000313" key="3">
    <source>
        <dbReference type="EMBL" id="KAJ3626878.1"/>
    </source>
</evidence>
<protein>
    <submittedName>
        <fullName evidence="3">Uncharacterized protein</fullName>
    </submittedName>
</protein>
<feature type="compositionally biased region" description="Low complexity" evidence="1">
    <location>
        <begin position="283"/>
        <end position="293"/>
    </location>
</feature>
<feature type="region of interest" description="Disordered" evidence="1">
    <location>
        <begin position="163"/>
        <end position="328"/>
    </location>
</feature>
<comment type="caution">
    <text evidence="3">The sequence shown here is derived from an EMBL/GenBank/DDBJ whole genome shotgun (WGS) entry which is preliminary data.</text>
</comment>
<dbReference type="EMBL" id="JALNTZ010001329">
    <property type="protein sequence ID" value="KAJ3626878.1"/>
    <property type="molecule type" value="Genomic_DNA"/>
</dbReference>
<organism evidence="3 4">
    <name type="scientific">Zophobas morio</name>
    <dbReference type="NCBI Taxonomy" id="2755281"/>
    <lineage>
        <taxon>Eukaryota</taxon>
        <taxon>Metazoa</taxon>
        <taxon>Ecdysozoa</taxon>
        <taxon>Arthropoda</taxon>
        <taxon>Hexapoda</taxon>
        <taxon>Insecta</taxon>
        <taxon>Pterygota</taxon>
        <taxon>Neoptera</taxon>
        <taxon>Endopterygota</taxon>
        <taxon>Coleoptera</taxon>
        <taxon>Polyphaga</taxon>
        <taxon>Cucujiformia</taxon>
        <taxon>Tenebrionidae</taxon>
        <taxon>Zophobas</taxon>
    </lineage>
</organism>
<feature type="compositionally biased region" description="Low complexity" evidence="1">
    <location>
        <begin position="299"/>
        <end position="309"/>
    </location>
</feature>
<feature type="compositionally biased region" description="Low complexity" evidence="1">
    <location>
        <begin position="223"/>
        <end position="240"/>
    </location>
</feature>
<gene>
    <name evidence="3" type="ORF">Zmor_004210</name>
</gene>
<feature type="compositionally biased region" description="Low complexity" evidence="1">
    <location>
        <begin position="267"/>
        <end position="277"/>
    </location>
</feature>
<evidence type="ECO:0000256" key="1">
    <source>
        <dbReference type="SAM" id="MobiDB-lite"/>
    </source>
</evidence>